<dbReference type="Proteomes" id="UP001489004">
    <property type="component" value="Unassembled WGS sequence"/>
</dbReference>
<comment type="caution">
    <text evidence="2">The sequence shown here is derived from an EMBL/GenBank/DDBJ whole genome shotgun (WGS) entry which is preliminary data.</text>
</comment>
<feature type="transmembrane region" description="Helical" evidence="1">
    <location>
        <begin position="20"/>
        <end position="39"/>
    </location>
</feature>
<keyword evidence="3" id="KW-1185">Reference proteome</keyword>
<name>A0AAW1PLC5_9CHLO</name>
<gene>
    <name evidence="2" type="ORF">WJX72_005699</name>
</gene>
<dbReference type="InterPro" id="IPR052786">
    <property type="entry name" value="Spore_wall_assembly"/>
</dbReference>
<keyword evidence="1" id="KW-1133">Transmembrane helix</keyword>
<evidence type="ECO:0000313" key="2">
    <source>
        <dbReference type="EMBL" id="KAK9808883.1"/>
    </source>
</evidence>
<dbReference type="PANTHER" id="PTHR34292">
    <property type="entry name" value="OUTER SPORE WALL PROTEIN LDS1"/>
    <property type="match status" value="1"/>
</dbReference>
<proteinExistence type="predicted"/>
<dbReference type="PANTHER" id="PTHR34292:SF2">
    <property type="entry name" value="OUTER SPORE WALL PROTEIN LDS1"/>
    <property type="match status" value="1"/>
</dbReference>
<dbReference type="EMBL" id="JALJOR010000011">
    <property type="protein sequence ID" value="KAK9808883.1"/>
    <property type="molecule type" value="Genomic_DNA"/>
</dbReference>
<evidence type="ECO:0000256" key="1">
    <source>
        <dbReference type="SAM" id="Phobius"/>
    </source>
</evidence>
<protein>
    <submittedName>
        <fullName evidence="2">Uncharacterized protein</fullName>
    </submittedName>
</protein>
<keyword evidence="1" id="KW-0472">Membrane</keyword>
<accession>A0AAW1PLC5</accession>
<sequence length="177" mass="20115">MQPAVYPFLGFVHVVRTPQLLLRVLSLLLQELLIPIYWVSDKLVRNHHRQVFRESMMWLFAPPSPGTPRLQKWAKHVLTVPFRLLFPAGYRLLGVKDSRAYATLAMSDYLSQKGISDPAAREAVSSLHAPLFRQFGAVTFALGFLPVLSWLTNFTNTVGAALWASDMEKKHFKLVPE</sequence>
<reference evidence="2 3" key="1">
    <citation type="journal article" date="2024" name="Nat. Commun.">
        <title>Phylogenomics reveals the evolutionary origins of lichenization in chlorophyte algae.</title>
        <authorList>
            <person name="Puginier C."/>
            <person name="Libourel C."/>
            <person name="Otte J."/>
            <person name="Skaloud P."/>
            <person name="Haon M."/>
            <person name="Grisel S."/>
            <person name="Petersen M."/>
            <person name="Berrin J.G."/>
            <person name="Delaux P.M."/>
            <person name="Dal Grande F."/>
            <person name="Keller J."/>
        </authorList>
    </citation>
    <scope>NUCLEOTIDE SEQUENCE [LARGE SCALE GENOMIC DNA]</scope>
    <source>
        <strain evidence="2 3">SAG 2043</strain>
    </source>
</reference>
<organism evidence="2 3">
    <name type="scientific">[Myrmecia] bisecta</name>
    <dbReference type="NCBI Taxonomy" id="41462"/>
    <lineage>
        <taxon>Eukaryota</taxon>
        <taxon>Viridiplantae</taxon>
        <taxon>Chlorophyta</taxon>
        <taxon>core chlorophytes</taxon>
        <taxon>Trebouxiophyceae</taxon>
        <taxon>Trebouxiales</taxon>
        <taxon>Trebouxiaceae</taxon>
        <taxon>Myrmecia</taxon>
    </lineage>
</organism>
<dbReference type="AlphaFoldDB" id="A0AAW1PLC5"/>
<evidence type="ECO:0000313" key="3">
    <source>
        <dbReference type="Proteomes" id="UP001489004"/>
    </source>
</evidence>
<keyword evidence="1" id="KW-0812">Transmembrane</keyword>